<name>A0A0C4WVG8_9GAMM</name>
<evidence type="ECO:0000256" key="2">
    <source>
        <dbReference type="ARBA" id="ARBA00023125"/>
    </source>
</evidence>
<dbReference type="InterPro" id="IPR000014">
    <property type="entry name" value="PAS"/>
</dbReference>
<evidence type="ECO:0000313" key="5">
    <source>
        <dbReference type="EMBL" id="AJE22662.1"/>
    </source>
</evidence>
<dbReference type="InterPro" id="IPR035965">
    <property type="entry name" value="PAS-like_dom_sf"/>
</dbReference>
<evidence type="ECO:0000313" key="6">
    <source>
        <dbReference type="Proteomes" id="UP000068210"/>
    </source>
</evidence>
<dbReference type="Gene3D" id="1.10.10.10">
    <property type="entry name" value="Winged helix-like DNA-binding domain superfamily/Winged helix DNA-binding domain"/>
    <property type="match status" value="1"/>
</dbReference>
<dbReference type="STRING" id="1328314.Achr_32540"/>
<sequence>MSQSLQEKRYDELVGLCYECILDDSVWPVLLDKLLIASGRQQGMLTLWESGEGLRASSIYRCDPVSIAAYNDYYSRLDLTPKYMKLDLNGIWYHDDQSIDARVRATHPYYQEFLYFFGHAGLSCLKLNGTTDDGVGSYLTILPNSDARPPTAAEQRLLQRLAPHLLRAARLSNHVKALSHGIQQRNILLDNSPTPVWLTDSEGHLLHCNRAAEAVLRSPVRPLVVKGQRLCRPSQDNALRALLSRAASPGHAGILPLEKGGEQQLLATPVAAHAPCNATFQRPLVMLTLLQKPRASILVQLFKLSPAENRLAELLAQGLKPDECADALCVSINTVRSQLRAIFQKTGTSRQSELIGLIHRLAVLVPASQDHPDL</sequence>
<keyword evidence="6" id="KW-1185">Reference proteome</keyword>
<protein>
    <submittedName>
        <fullName evidence="5">LuxR family transcriptional regulator</fullName>
    </submittedName>
</protein>
<dbReference type="AlphaFoldDB" id="A0A0C4WVG8"/>
<keyword evidence="2" id="KW-0238">DNA-binding</keyword>
<dbReference type="InterPro" id="IPR000792">
    <property type="entry name" value="Tscrpt_reg_LuxR_C"/>
</dbReference>
<dbReference type="PROSITE" id="PS50043">
    <property type="entry name" value="HTH_LUXR_2"/>
    <property type="match status" value="1"/>
</dbReference>
<evidence type="ECO:0000259" key="4">
    <source>
        <dbReference type="PROSITE" id="PS50043"/>
    </source>
</evidence>
<dbReference type="InterPro" id="IPR016032">
    <property type="entry name" value="Sig_transdc_resp-reg_C-effctor"/>
</dbReference>
<feature type="domain" description="HTH luxR-type" evidence="4">
    <location>
        <begin position="297"/>
        <end position="362"/>
    </location>
</feature>
<dbReference type="SUPFAM" id="SSF55785">
    <property type="entry name" value="PYP-like sensor domain (PAS domain)"/>
    <property type="match status" value="1"/>
</dbReference>
<gene>
    <name evidence="5" type="ORF">Achr_32540</name>
</gene>
<evidence type="ECO:0000256" key="1">
    <source>
        <dbReference type="ARBA" id="ARBA00023015"/>
    </source>
</evidence>
<organism evidence="5 6">
    <name type="scientific">Azotobacter chroococcum NCIMB 8003</name>
    <dbReference type="NCBI Taxonomy" id="1328314"/>
    <lineage>
        <taxon>Bacteria</taxon>
        <taxon>Pseudomonadati</taxon>
        <taxon>Pseudomonadota</taxon>
        <taxon>Gammaproteobacteria</taxon>
        <taxon>Pseudomonadales</taxon>
        <taxon>Pseudomonadaceae</taxon>
        <taxon>Azotobacter</taxon>
    </lineage>
</organism>
<keyword evidence="1" id="KW-0805">Transcription regulation</keyword>
<dbReference type="GO" id="GO:0003677">
    <property type="term" value="F:DNA binding"/>
    <property type="evidence" value="ECO:0007669"/>
    <property type="project" value="UniProtKB-KW"/>
</dbReference>
<accession>A0A0C4WVG8</accession>
<dbReference type="SMART" id="SM00421">
    <property type="entry name" value="HTH_LUXR"/>
    <property type="match status" value="1"/>
</dbReference>
<proteinExistence type="predicted"/>
<reference evidence="5 6" key="1">
    <citation type="journal article" date="2015" name="PLoS ONE">
        <title>Azotobacter Genomes: The Genome of Azotobacter chroococcum NCIMB 8003 (ATCC 4412).</title>
        <authorList>
            <person name="Robson R.L."/>
            <person name="Jones R."/>
            <person name="Robson R.M."/>
            <person name="Schwartz A."/>
            <person name="Richardson T.H."/>
        </authorList>
    </citation>
    <scope>NUCLEOTIDE SEQUENCE [LARGE SCALE GENOMIC DNA]</scope>
    <source>
        <strain evidence="5 6">NCIMB 8003</strain>
    </source>
</reference>
<dbReference type="KEGG" id="acx:Achr_32540"/>
<dbReference type="Proteomes" id="UP000068210">
    <property type="component" value="Chromosome"/>
</dbReference>
<dbReference type="EMBL" id="CP010415">
    <property type="protein sequence ID" value="AJE22662.1"/>
    <property type="molecule type" value="Genomic_DNA"/>
</dbReference>
<dbReference type="SUPFAM" id="SSF46894">
    <property type="entry name" value="C-terminal effector domain of the bipartite response regulators"/>
    <property type="match status" value="1"/>
</dbReference>
<dbReference type="PANTHER" id="PTHR44688:SF16">
    <property type="entry name" value="DNA-BINDING TRANSCRIPTIONAL ACTIVATOR DEVR_DOSR"/>
    <property type="match status" value="1"/>
</dbReference>
<dbReference type="GO" id="GO:0006355">
    <property type="term" value="P:regulation of DNA-templated transcription"/>
    <property type="evidence" value="ECO:0007669"/>
    <property type="project" value="InterPro"/>
</dbReference>
<dbReference type="HOGENOM" id="CLU_037939_0_0_6"/>
<dbReference type="RefSeq" id="WP_052263973.1">
    <property type="nucleotide sequence ID" value="NZ_CP010415.1"/>
</dbReference>
<dbReference type="Pfam" id="PF13188">
    <property type="entry name" value="PAS_8"/>
    <property type="match status" value="1"/>
</dbReference>
<evidence type="ECO:0000256" key="3">
    <source>
        <dbReference type="ARBA" id="ARBA00023163"/>
    </source>
</evidence>
<dbReference type="InterPro" id="IPR036388">
    <property type="entry name" value="WH-like_DNA-bd_sf"/>
</dbReference>
<dbReference type="PANTHER" id="PTHR44688">
    <property type="entry name" value="DNA-BINDING TRANSCRIPTIONAL ACTIVATOR DEVR_DOSR"/>
    <property type="match status" value="1"/>
</dbReference>
<dbReference type="SMART" id="SM00091">
    <property type="entry name" value="PAS"/>
    <property type="match status" value="1"/>
</dbReference>
<keyword evidence="3" id="KW-0804">Transcription</keyword>